<keyword evidence="1" id="KW-0393">Immunoglobulin domain</keyword>
<dbReference type="EMBL" id="CAXITT010001124">
    <property type="protein sequence ID" value="CAL1547967.1"/>
    <property type="molecule type" value="Genomic_DNA"/>
</dbReference>
<dbReference type="SMART" id="SM00408">
    <property type="entry name" value="IGc2"/>
    <property type="match status" value="2"/>
</dbReference>
<dbReference type="CDD" id="cd00096">
    <property type="entry name" value="Ig"/>
    <property type="match status" value="2"/>
</dbReference>
<sequence>QQEVVLRCRAAANPKVTYSWYEQSMGLIHSSYYLSINPVTGDLTFPSFSEREDGVYTCAAGNKITDVTGKVIVPVRLLPPITVHKTRINAFHNQYHFTTPVVNEGEYAMLVCGYRGDDDAIQNKTFTWTYTRAATNINMDNDRLYIDLIGNLHFTHTLRSDSGHEYKCLVSISDDVKISQFGGGRTIVVRPLTKLLEVLPVIKHTNTNVKVLVHTDAVLECVFHAYDRDAPYLMKIRWYQEDGEEIETIREKYILEDFSRRLHILNVTLEDERNYYCQAKNGVGHSTQEAVSLDVISPPIFVEGGAPVDQTVKANSDAVFECNAASLPGDQ</sequence>
<keyword evidence="4" id="KW-1185">Reference proteome</keyword>
<dbReference type="PANTHER" id="PTHR10075:SF100">
    <property type="entry name" value="FASCICLIN-2"/>
    <property type="match status" value="1"/>
</dbReference>
<dbReference type="PANTHER" id="PTHR10075">
    <property type="entry name" value="BASIGIN RELATED"/>
    <property type="match status" value="1"/>
</dbReference>
<dbReference type="AlphaFoldDB" id="A0AAV2ILG9"/>
<proteinExistence type="predicted"/>
<feature type="domain" description="Ig-like" evidence="2">
    <location>
        <begin position="1"/>
        <end position="68"/>
    </location>
</feature>
<feature type="domain" description="Ig-like" evidence="2">
    <location>
        <begin position="200"/>
        <end position="292"/>
    </location>
</feature>
<dbReference type="GO" id="GO:0005886">
    <property type="term" value="C:plasma membrane"/>
    <property type="evidence" value="ECO:0007669"/>
    <property type="project" value="TreeGrafter"/>
</dbReference>
<dbReference type="GO" id="GO:0098632">
    <property type="term" value="F:cell-cell adhesion mediator activity"/>
    <property type="evidence" value="ECO:0007669"/>
    <property type="project" value="TreeGrafter"/>
</dbReference>
<dbReference type="SMART" id="SM00409">
    <property type="entry name" value="IG"/>
    <property type="match status" value="3"/>
</dbReference>
<feature type="non-terminal residue" evidence="3">
    <location>
        <position position="1"/>
    </location>
</feature>
<dbReference type="GO" id="GO:0030424">
    <property type="term" value="C:axon"/>
    <property type="evidence" value="ECO:0007669"/>
    <property type="project" value="TreeGrafter"/>
</dbReference>
<reference evidence="3 4" key="1">
    <citation type="submission" date="2024-04" db="EMBL/GenBank/DDBJ databases">
        <authorList>
            <consortium name="Genoscope - CEA"/>
            <person name="William W."/>
        </authorList>
    </citation>
    <scope>NUCLEOTIDE SEQUENCE [LARGE SCALE GENOMIC DNA]</scope>
</reference>
<dbReference type="GO" id="GO:0007411">
    <property type="term" value="P:axon guidance"/>
    <property type="evidence" value="ECO:0007669"/>
    <property type="project" value="TreeGrafter"/>
</dbReference>
<comment type="caution">
    <text evidence="3">The sequence shown here is derived from an EMBL/GenBank/DDBJ whole genome shotgun (WGS) entry which is preliminary data.</text>
</comment>
<dbReference type="InterPro" id="IPR003598">
    <property type="entry name" value="Ig_sub2"/>
</dbReference>
<gene>
    <name evidence="3" type="ORF">GSLYS_00021284001</name>
</gene>
<name>A0AAV2ILG9_LYMST</name>
<dbReference type="InterPro" id="IPR036179">
    <property type="entry name" value="Ig-like_dom_sf"/>
</dbReference>
<protein>
    <recommendedName>
        <fullName evidence="2">Ig-like domain-containing protein</fullName>
    </recommendedName>
</protein>
<dbReference type="InterPro" id="IPR003599">
    <property type="entry name" value="Ig_sub"/>
</dbReference>
<organism evidence="3 4">
    <name type="scientific">Lymnaea stagnalis</name>
    <name type="common">Great pond snail</name>
    <name type="synonym">Helix stagnalis</name>
    <dbReference type="NCBI Taxonomy" id="6523"/>
    <lineage>
        <taxon>Eukaryota</taxon>
        <taxon>Metazoa</taxon>
        <taxon>Spiralia</taxon>
        <taxon>Lophotrochozoa</taxon>
        <taxon>Mollusca</taxon>
        <taxon>Gastropoda</taxon>
        <taxon>Heterobranchia</taxon>
        <taxon>Euthyneura</taxon>
        <taxon>Panpulmonata</taxon>
        <taxon>Hygrophila</taxon>
        <taxon>Lymnaeoidea</taxon>
        <taxon>Lymnaeidae</taxon>
        <taxon>Lymnaea</taxon>
    </lineage>
</organism>
<evidence type="ECO:0000259" key="2">
    <source>
        <dbReference type="PROSITE" id="PS50835"/>
    </source>
</evidence>
<feature type="non-terminal residue" evidence="3">
    <location>
        <position position="331"/>
    </location>
</feature>
<feature type="domain" description="Ig-like" evidence="2">
    <location>
        <begin position="79"/>
        <end position="179"/>
    </location>
</feature>
<dbReference type="SUPFAM" id="SSF48726">
    <property type="entry name" value="Immunoglobulin"/>
    <property type="match status" value="3"/>
</dbReference>
<evidence type="ECO:0000313" key="4">
    <source>
        <dbReference type="Proteomes" id="UP001497497"/>
    </source>
</evidence>
<dbReference type="InterPro" id="IPR013783">
    <property type="entry name" value="Ig-like_fold"/>
</dbReference>
<dbReference type="GO" id="GO:0070593">
    <property type="term" value="P:dendrite self-avoidance"/>
    <property type="evidence" value="ECO:0007669"/>
    <property type="project" value="TreeGrafter"/>
</dbReference>
<dbReference type="Proteomes" id="UP001497497">
    <property type="component" value="Unassembled WGS sequence"/>
</dbReference>
<dbReference type="InterPro" id="IPR007110">
    <property type="entry name" value="Ig-like_dom"/>
</dbReference>
<dbReference type="PROSITE" id="PS50835">
    <property type="entry name" value="IG_LIKE"/>
    <property type="match status" value="3"/>
</dbReference>
<dbReference type="GO" id="GO:0007156">
    <property type="term" value="P:homophilic cell adhesion via plasma membrane adhesion molecules"/>
    <property type="evidence" value="ECO:0007669"/>
    <property type="project" value="TreeGrafter"/>
</dbReference>
<accession>A0AAV2ILG9</accession>
<evidence type="ECO:0000256" key="1">
    <source>
        <dbReference type="ARBA" id="ARBA00023319"/>
    </source>
</evidence>
<dbReference type="Gene3D" id="2.60.40.10">
    <property type="entry name" value="Immunoglobulins"/>
    <property type="match status" value="3"/>
</dbReference>
<evidence type="ECO:0000313" key="3">
    <source>
        <dbReference type="EMBL" id="CAL1547967.1"/>
    </source>
</evidence>
<dbReference type="Pfam" id="PF13927">
    <property type="entry name" value="Ig_3"/>
    <property type="match status" value="2"/>
</dbReference>